<accession>A0ABY9XA20</accession>
<dbReference type="Pfam" id="PF09536">
    <property type="entry name" value="DUF2378"/>
    <property type="match status" value="1"/>
</dbReference>
<feature type="compositionally biased region" description="Basic and acidic residues" evidence="1">
    <location>
        <begin position="203"/>
        <end position="233"/>
    </location>
</feature>
<feature type="compositionally biased region" description="Basic and acidic residues" evidence="1">
    <location>
        <begin position="587"/>
        <end position="603"/>
    </location>
</feature>
<dbReference type="EMBL" id="CP043494">
    <property type="protein sequence ID" value="WNG52234.1"/>
    <property type="molecule type" value="Genomic_DNA"/>
</dbReference>
<feature type="compositionally biased region" description="Basic and acidic residues" evidence="1">
    <location>
        <begin position="542"/>
        <end position="553"/>
    </location>
</feature>
<dbReference type="NCBIfam" id="TIGR02265">
    <property type="entry name" value="Mxa_TIGR02265"/>
    <property type="match status" value="1"/>
</dbReference>
<evidence type="ECO:0000313" key="2">
    <source>
        <dbReference type="EMBL" id="WNG52234.1"/>
    </source>
</evidence>
<feature type="compositionally biased region" description="Basic and acidic residues" evidence="1">
    <location>
        <begin position="471"/>
        <end position="481"/>
    </location>
</feature>
<organism evidence="2 3">
    <name type="scientific">Archangium minus</name>
    <dbReference type="NCBI Taxonomy" id="83450"/>
    <lineage>
        <taxon>Bacteria</taxon>
        <taxon>Pseudomonadati</taxon>
        <taxon>Myxococcota</taxon>
        <taxon>Myxococcia</taxon>
        <taxon>Myxococcales</taxon>
        <taxon>Cystobacterineae</taxon>
        <taxon>Archangiaceae</taxon>
        <taxon>Archangium</taxon>
    </lineage>
</organism>
<dbReference type="InterPro" id="IPR011751">
    <property type="entry name" value="Mxa_paralog_2265"/>
</dbReference>
<feature type="compositionally biased region" description="Basic and acidic residues" evidence="1">
    <location>
        <begin position="514"/>
        <end position="527"/>
    </location>
</feature>
<gene>
    <name evidence="2" type="ORF">F0U60_05290</name>
</gene>
<sequence>MPAPAPMRRAWAERRTSAARRSSWRIWVIASVSPEPLQERERHRVALGRRSEALQLAILEVKHHERRILQRHVEGEGQLLRPLGVRLQHLHLHALHDDLVAGRQGEAAGAVDALADGGEETTALQRQLKRGGPGAGDVVLARGVGERPPGAREHLASRPPLHRRIDAHHGVGRVEHHHALLGEARHVEVLLEARLEPLIAGGDAREQVDGAPPDVRRGDHVEQHQGTGADDHGLPAPGALAPTPGMVQHHGDGNRATQARHEQRARGREGRGREPRGEEGAHEQPANVTALGVLQSGPAGTQQQPHHHHGGEPHAQHDALEASLAGEVHGGIEQDATQVDGDPDERRLQPEEGAVQRIQVHVRTRGAVVQPLVHHHINEQHQARGDERPEPLGGPTRSTQPLIGDQITKDDQRRLTAREGHHQGQHREGQRPGAALLAPLQVQAQAHQGEEHGDHRAAVGQPPHRGGVRVVDGEEQQRERAQGPGQHAPHQRAGQRHQPQVPEHRVHVVAQRPGTKERVVHREERAGEWPPEGDLEFGQHPPGEDPLLHERMLRGGITRGDAVQVKGRVGERRRRRHLPEDAQVDEVVGHEARPQHQQAERQRGAQGDPEDAGKGQPTVGGGRGSVHNRTTIPGPQSQVPPPPPVLSTILNVGAKQRKRPRCVMRGMEQPRSSTWTPHPHSLRREPVVFGHVMELLLTDLELIHPRAREALAGMGLSSGEPHAVYSSAAWVGAIHVLSGALYSHLSSPSAEFALGRRFMARILRSRLGEVMNTRARATGPERTLHRMPNQLRMLNNYLGASVHALPGAGRWELTLRPLPEFFLSAGVHVEPPHFTRGAIITSFQAAGVFDLQMDLVRHDVSLGTSTFHLTF</sequence>
<evidence type="ECO:0000313" key="3">
    <source>
        <dbReference type="Proteomes" id="UP001611383"/>
    </source>
</evidence>
<feature type="region of interest" description="Disordered" evidence="1">
    <location>
        <begin position="444"/>
        <end position="679"/>
    </location>
</feature>
<feature type="region of interest" description="Disordered" evidence="1">
    <location>
        <begin position="202"/>
        <end position="316"/>
    </location>
</feature>
<feature type="compositionally biased region" description="Basic and acidic residues" evidence="1">
    <location>
        <begin position="448"/>
        <end position="457"/>
    </location>
</feature>
<protein>
    <submittedName>
        <fullName evidence="2">DUF2378 family protein</fullName>
    </submittedName>
</protein>
<feature type="region of interest" description="Disordered" evidence="1">
    <location>
        <begin position="378"/>
        <end position="407"/>
    </location>
</feature>
<feature type="compositionally biased region" description="Basic and acidic residues" evidence="1">
    <location>
        <begin position="249"/>
        <end position="282"/>
    </location>
</feature>
<feature type="compositionally biased region" description="Basic and acidic residues" evidence="1">
    <location>
        <begin position="378"/>
        <end position="390"/>
    </location>
</feature>
<name>A0ABY9XA20_9BACT</name>
<reference evidence="2 3" key="1">
    <citation type="submission" date="2019-08" db="EMBL/GenBank/DDBJ databases">
        <title>Archangium and Cystobacter genomes.</title>
        <authorList>
            <person name="Chen I.-C.K."/>
            <person name="Wielgoss S."/>
        </authorList>
    </citation>
    <scope>NUCLEOTIDE SEQUENCE [LARGE SCALE GENOMIC DNA]</scope>
    <source>
        <strain evidence="2 3">Cbm 6</strain>
    </source>
</reference>
<evidence type="ECO:0000256" key="1">
    <source>
        <dbReference type="SAM" id="MobiDB-lite"/>
    </source>
</evidence>
<dbReference type="Proteomes" id="UP001611383">
    <property type="component" value="Chromosome"/>
</dbReference>
<feature type="compositionally biased region" description="Low complexity" evidence="1">
    <location>
        <begin position="234"/>
        <end position="245"/>
    </location>
</feature>
<keyword evidence="3" id="KW-1185">Reference proteome</keyword>
<proteinExistence type="predicted"/>